<evidence type="ECO:0008006" key="3">
    <source>
        <dbReference type="Google" id="ProtNLM"/>
    </source>
</evidence>
<dbReference type="Gene3D" id="2.130.10.10">
    <property type="entry name" value="YVTN repeat-like/Quinoprotein amine dehydrogenase"/>
    <property type="match status" value="1"/>
</dbReference>
<reference evidence="1 2" key="1">
    <citation type="submission" date="2019-05" db="EMBL/GenBank/DDBJ databases">
        <authorList>
            <person name="Chen C."/>
        </authorList>
    </citation>
    <scope>NUCLEOTIDE SEQUENCE [LARGE SCALE GENOMIC DNA]</scope>
    <source>
        <strain evidence="1 2">HB172198</strain>
    </source>
</reference>
<keyword evidence="2" id="KW-1185">Reference proteome</keyword>
<evidence type="ECO:0000313" key="1">
    <source>
        <dbReference type="EMBL" id="QCT01519.1"/>
    </source>
</evidence>
<dbReference type="KEGG" id="palo:E6C60_0798"/>
<dbReference type="RefSeq" id="WP_138224640.1">
    <property type="nucleotide sequence ID" value="NZ_CP040396.1"/>
</dbReference>
<sequence>MNISKDFPTYTDFNPLVPVRCITPHTDGCFHRFFDTSPISPSGRYAALLQLPQEQRLPEPGEAAHIVLVDLHTAEERIVSPTYGWETQLGANINWGPDDEFIYYNDVDPETWQELCVRLNPHTGDKKIMKGSIYKISPDGKTIISACTKRMRRTQYGYGIVVPDEHVPRNYGFRDDDGLYTLDTETGERKLLVSIQDVFDRAEPTIDKEMYKHGECYGFHCKFNPQGDRILFTMRWFHTDEQQPWNKIAEGLRFWVVTMNTDGRDIRVAVGPEQWKKGGHHINWFPDGQRLSMNLCLDDDKQLSLVQVDANGSNMKKIIDNIPGSGHPTVHPNGLHMVTDSYEQEKVAFGDGTVPLRFINLQSGRGATIVRIPVANPGTKVTNALRVDPHPAWTPDFKHLVFNGFVGGTRRVFIADMSGLVGTDF</sequence>
<name>A0A4P8XML1_9BACL</name>
<dbReference type="Proteomes" id="UP000300879">
    <property type="component" value="Chromosome"/>
</dbReference>
<dbReference type="OrthoDB" id="5174394at2"/>
<organism evidence="1 2">
    <name type="scientific">Paenibacillus algicola</name>
    <dbReference type="NCBI Taxonomy" id="2565926"/>
    <lineage>
        <taxon>Bacteria</taxon>
        <taxon>Bacillati</taxon>
        <taxon>Bacillota</taxon>
        <taxon>Bacilli</taxon>
        <taxon>Bacillales</taxon>
        <taxon>Paenibacillaceae</taxon>
        <taxon>Paenibacillus</taxon>
    </lineage>
</organism>
<dbReference type="SUPFAM" id="SSF82171">
    <property type="entry name" value="DPP6 N-terminal domain-like"/>
    <property type="match status" value="1"/>
</dbReference>
<dbReference type="EMBL" id="CP040396">
    <property type="protein sequence ID" value="QCT01519.1"/>
    <property type="molecule type" value="Genomic_DNA"/>
</dbReference>
<proteinExistence type="predicted"/>
<protein>
    <recommendedName>
        <fullName evidence="3">Oligogalacturonide lyase</fullName>
    </recommendedName>
</protein>
<dbReference type="AlphaFoldDB" id="A0A4P8XML1"/>
<evidence type="ECO:0000313" key="2">
    <source>
        <dbReference type="Proteomes" id="UP000300879"/>
    </source>
</evidence>
<accession>A0A4P8XML1</accession>
<gene>
    <name evidence="1" type="ORF">E6C60_0798</name>
</gene>
<dbReference type="InterPro" id="IPR015943">
    <property type="entry name" value="WD40/YVTN_repeat-like_dom_sf"/>
</dbReference>